<evidence type="ECO:0000313" key="2">
    <source>
        <dbReference type="EMBL" id="GFD57978.1"/>
    </source>
</evidence>
<gene>
    <name evidence="2" type="ORF">Tci_929947</name>
</gene>
<organism evidence="2">
    <name type="scientific">Tanacetum cinerariifolium</name>
    <name type="common">Dalmatian daisy</name>
    <name type="synonym">Chrysanthemum cinerariifolium</name>
    <dbReference type="NCBI Taxonomy" id="118510"/>
    <lineage>
        <taxon>Eukaryota</taxon>
        <taxon>Viridiplantae</taxon>
        <taxon>Streptophyta</taxon>
        <taxon>Embryophyta</taxon>
        <taxon>Tracheophyta</taxon>
        <taxon>Spermatophyta</taxon>
        <taxon>Magnoliopsida</taxon>
        <taxon>eudicotyledons</taxon>
        <taxon>Gunneridae</taxon>
        <taxon>Pentapetalae</taxon>
        <taxon>asterids</taxon>
        <taxon>campanulids</taxon>
        <taxon>Asterales</taxon>
        <taxon>Asteraceae</taxon>
        <taxon>Asteroideae</taxon>
        <taxon>Anthemideae</taxon>
        <taxon>Anthemidinae</taxon>
        <taxon>Tanacetum</taxon>
    </lineage>
</organism>
<feature type="non-terminal residue" evidence="2">
    <location>
        <position position="1"/>
    </location>
</feature>
<evidence type="ECO:0000256" key="1">
    <source>
        <dbReference type="SAM" id="MobiDB-lite"/>
    </source>
</evidence>
<name>A0A699XIY8_TANCI</name>
<protein>
    <submittedName>
        <fullName evidence="2">Uncharacterized protein</fullName>
    </submittedName>
</protein>
<accession>A0A699XIY8</accession>
<dbReference type="EMBL" id="BKCJ011847126">
    <property type="protein sequence ID" value="GFD57978.1"/>
    <property type="molecule type" value="Genomic_DNA"/>
</dbReference>
<sequence>AAQLDKLPDEPQPPPSPVQGATVGTGHHEAVEKAQQTGEVDRVSEVPPSGVPPPSASAQPGESILQKKGQPIPRLPDPPAANDGAG</sequence>
<proteinExistence type="predicted"/>
<comment type="caution">
    <text evidence="2">The sequence shown here is derived from an EMBL/GenBank/DDBJ whole genome shotgun (WGS) entry which is preliminary data.</text>
</comment>
<feature type="region of interest" description="Disordered" evidence="1">
    <location>
        <begin position="1"/>
        <end position="86"/>
    </location>
</feature>
<feature type="non-terminal residue" evidence="2">
    <location>
        <position position="86"/>
    </location>
</feature>
<dbReference type="AlphaFoldDB" id="A0A699XIY8"/>
<reference evidence="2" key="1">
    <citation type="journal article" date="2019" name="Sci. Rep.">
        <title>Draft genome of Tanacetum cinerariifolium, the natural source of mosquito coil.</title>
        <authorList>
            <person name="Yamashiro T."/>
            <person name="Shiraishi A."/>
            <person name="Satake H."/>
            <person name="Nakayama K."/>
        </authorList>
    </citation>
    <scope>NUCLEOTIDE SEQUENCE</scope>
</reference>